<comment type="caution">
    <text evidence="1">The sequence shown here is derived from an EMBL/GenBank/DDBJ whole genome shotgun (WGS) entry which is preliminary data.</text>
</comment>
<keyword evidence="2" id="KW-1185">Reference proteome</keyword>
<dbReference type="EMBL" id="JAUSVF010000004">
    <property type="protein sequence ID" value="MDQ0323705.1"/>
    <property type="molecule type" value="Genomic_DNA"/>
</dbReference>
<sequence>MTHTTDFIAELFRAANEVEKITAFEKRRLLERAMRTIYDLRDKAGMVPGKGLADAADRIRITSATLDRRSTGDVRSALLLSADMIRSLKIALDAKDQVLRGE</sequence>
<gene>
    <name evidence="1" type="ORF">QO002_005912</name>
</gene>
<evidence type="ECO:0000313" key="1">
    <source>
        <dbReference type="EMBL" id="MDQ0323705.1"/>
    </source>
</evidence>
<dbReference type="Proteomes" id="UP001230207">
    <property type="component" value="Unassembled WGS sequence"/>
</dbReference>
<proteinExistence type="predicted"/>
<protein>
    <submittedName>
        <fullName evidence="1">Uncharacterized protein</fullName>
    </submittedName>
</protein>
<evidence type="ECO:0000313" key="2">
    <source>
        <dbReference type="Proteomes" id="UP001230207"/>
    </source>
</evidence>
<reference evidence="1 2" key="1">
    <citation type="submission" date="2023-07" db="EMBL/GenBank/DDBJ databases">
        <title>Genomic Encyclopedia of Type Strains, Phase IV (KMG-IV): sequencing the most valuable type-strain genomes for metagenomic binning, comparative biology and taxonomic classification.</title>
        <authorList>
            <person name="Goeker M."/>
        </authorList>
    </citation>
    <scope>NUCLEOTIDE SEQUENCE [LARGE SCALE GENOMIC DNA]</scope>
    <source>
        <strain evidence="1 2">DSM 1112</strain>
    </source>
</reference>
<accession>A0ABU0C210</accession>
<dbReference type="RefSeq" id="WP_307236437.1">
    <property type="nucleotide sequence ID" value="NZ_JAUSVF010000004.1"/>
</dbReference>
<name>A0ABU0C210_9HYPH</name>
<organism evidence="1 2">
    <name type="scientific">Pararhizobium capsulatum DSM 1112</name>
    <dbReference type="NCBI Taxonomy" id="1121113"/>
    <lineage>
        <taxon>Bacteria</taxon>
        <taxon>Pseudomonadati</taxon>
        <taxon>Pseudomonadota</taxon>
        <taxon>Alphaproteobacteria</taxon>
        <taxon>Hyphomicrobiales</taxon>
        <taxon>Rhizobiaceae</taxon>
        <taxon>Rhizobium/Agrobacterium group</taxon>
        <taxon>Pararhizobium</taxon>
    </lineage>
</organism>